<comment type="caution">
    <text evidence="2">The sequence shown here is derived from an EMBL/GenBank/DDBJ whole genome shotgun (WGS) entry which is preliminary data.</text>
</comment>
<dbReference type="InterPro" id="IPR026444">
    <property type="entry name" value="Secre_tail"/>
</dbReference>
<name>A0A956RNQ8_UNCEI</name>
<dbReference type="AlphaFoldDB" id="A0A956RNQ8"/>
<dbReference type="NCBIfam" id="TIGR04183">
    <property type="entry name" value="Por_Secre_tail"/>
    <property type="match status" value="1"/>
</dbReference>
<dbReference type="EMBL" id="JAGQHR010000051">
    <property type="protein sequence ID" value="MCA9726642.1"/>
    <property type="molecule type" value="Genomic_DNA"/>
</dbReference>
<evidence type="ECO:0000313" key="2">
    <source>
        <dbReference type="EMBL" id="MCA9726642.1"/>
    </source>
</evidence>
<dbReference type="InterPro" id="IPR025965">
    <property type="entry name" value="FlgD/Vpr_Ig-like"/>
</dbReference>
<reference evidence="2" key="2">
    <citation type="journal article" date="2021" name="Microbiome">
        <title>Successional dynamics and alternative stable states in a saline activated sludge microbial community over 9 years.</title>
        <authorList>
            <person name="Wang Y."/>
            <person name="Ye J."/>
            <person name="Ju F."/>
            <person name="Liu L."/>
            <person name="Boyd J.A."/>
            <person name="Deng Y."/>
            <person name="Parks D.H."/>
            <person name="Jiang X."/>
            <person name="Yin X."/>
            <person name="Woodcroft B.J."/>
            <person name="Tyson G.W."/>
            <person name="Hugenholtz P."/>
            <person name="Polz M.F."/>
            <person name="Zhang T."/>
        </authorList>
    </citation>
    <scope>NUCLEOTIDE SEQUENCE</scope>
    <source>
        <strain evidence="2">HKST-UBA01</strain>
    </source>
</reference>
<reference evidence="2" key="1">
    <citation type="submission" date="2020-04" db="EMBL/GenBank/DDBJ databases">
        <authorList>
            <person name="Zhang T."/>
        </authorList>
    </citation>
    <scope>NUCLEOTIDE SEQUENCE</scope>
    <source>
        <strain evidence="2">HKST-UBA01</strain>
    </source>
</reference>
<evidence type="ECO:0000259" key="1">
    <source>
        <dbReference type="Pfam" id="PF13860"/>
    </source>
</evidence>
<accession>A0A956RNQ8</accession>
<organism evidence="2 3">
    <name type="scientific">Eiseniibacteriota bacterium</name>
    <dbReference type="NCBI Taxonomy" id="2212470"/>
    <lineage>
        <taxon>Bacteria</taxon>
        <taxon>Candidatus Eiseniibacteriota</taxon>
    </lineage>
</organism>
<gene>
    <name evidence="2" type="ORF">KC729_03100</name>
</gene>
<sequence length="477" mass="52391">MNCPRHRVGIGIAFVLTAILFTPVHTVTAAPYWGQTEIERYYDGAPPAAPPSAPAPSTASRAVHDYGNEYALVASFLDTWQVTDPGLDFGGIREGEHLPDIIQTDNTSESIWVWSRYYELTGDDQYNDNIAASWAYSMNHPAYLEEGGSEALTGYYRMYNCGWAVRAERKYREIFGDESFHAYGDSCASYIANHTLSQPAAGFYHFLNPAVLSWAIGNLHQAGVAASRSDWTDRALTEGRKVKGWVEAEPTILANETWAMSGGATLWGLLESFFQERPDSVAIWVPSYAAQLDDFSTPGQFQNAWNGWYALGHRAAGLALGDVGHLATHITITDFLVAEDADTDGGIPARPEETDDMDQTWVANYLACFGLTDALDATSSVGEPMVTQRLALAPNPSSDRTTVRFRLDRPEPVTISIHDVSGRLVAVLADETMAAGSHEIVWDGQSDRGVPAPAGLYFATLKRAGERLDQRLVRLRR</sequence>
<feature type="domain" description="FlgD/Vpr Ig-like" evidence="1">
    <location>
        <begin position="399"/>
        <end position="461"/>
    </location>
</feature>
<protein>
    <submittedName>
        <fullName evidence="2">T9SS type A sorting domain-containing protein</fullName>
    </submittedName>
</protein>
<dbReference type="Proteomes" id="UP000697710">
    <property type="component" value="Unassembled WGS sequence"/>
</dbReference>
<evidence type="ECO:0000313" key="3">
    <source>
        <dbReference type="Proteomes" id="UP000697710"/>
    </source>
</evidence>
<proteinExistence type="predicted"/>
<dbReference type="Pfam" id="PF13860">
    <property type="entry name" value="FlgD_ig"/>
    <property type="match status" value="1"/>
</dbReference>
<dbReference type="Gene3D" id="2.60.40.4070">
    <property type="match status" value="1"/>
</dbReference>